<keyword evidence="1" id="KW-0732">Signal</keyword>
<sequence>MGTLICLLSLLGYSLAAQMTLCEYWSKLGVYKPECHGSTDTNMKNTVFRKQNNFQPTKLPPIGGNFNNFNNLNKNTQFQQPNNNFVTFQGTVFSQLLAGNSGNLNNFNNNNIINNNGNNFGVSIAPTFGQSLPLCRNYFHSCMASSLCESGQICSNGLGHGSCCTNPNRAKCNTDGDCRGHSTTASLCCPTGCNYNMCVHVGPQVTMERRNIVFSSLMGEAQCPDPYRLNVKCVVGKPTNHCYTNAECLSGIYPRRIFLLIAINRNDAELFLKPINAPFLFALIDDVTFSFFPSERLTHSPLIKLCASNKSCPSCASSYLPPFTSHTISSIDLFAEIMSYPGYPPNGYPYPVPPMGYPQPVPVPVPVPAPIPVAAPYAYPTYYPAGPTVVIEEPYYGHHHHVSFFNGL</sequence>
<dbReference type="STRING" id="2018661.A0A2A2JNS7"/>
<dbReference type="OrthoDB" id="5802447at2759"/>
<evidence type="ECO:0008006" key="4">
    <source>
        <dbReference type="Google" id="ProtNLM"/>
    </source>
</evidence>
<dbReference type="EMBL" id="LIAE01010329">
    <property type="protein sequence ID" value="PAV63172.1"/>
    <property type="molecule type" value="Genomic_DNA"/>
</dbReference>
<feature type="chain" id="PRO_5013285372" description="WAP domain-containing protein" evidence="1">
    <location>
        <begin position="17"/>
        <end position="408"/>
    </location>
</feature>
<feature type="signal peptide" evidence="1">
    <location>
        <begin position="1"/>
        <end position="16"/>
    </location>
</feature>
<organism evidence="2 3">
    <name type="scientific">Diploscapter pachys</name>
    <dbReference type="NCBI Taxonomy" id="2018661"/>
    <lineage>
        <taxon>Eukaryota</taxon>
        <taxon>Metazoa</taxon>
        <taxon>Ecdysozoa</taxon>
        <taxon>Nematoda</taxon>
        <taxon>Chromadorea</taxon>
        <taxon>Rhabditida</taxon>
        <taxon>Rhabditina</taxon>
        <taxon>Rhabditomorpha</taxon>
        <taxon>Rhabditoidea</taxon>
        <taxon>Rhabditidae</taxon>
        <taxon>Diploscapter</taxon>
    </lineage>
</organism>
<dbReference type="PANTHER" id="PTHR36938:SF2">
    <property type="entry name" value="WAP DOMAIN-CONTAINING PROTEIN"/>
    <property type="match status" value="1"/>
</dbReference>
<dbReference type="PANTHER" id="PTHR36938">
    <property type="entry name" value="PROTEIN CBG26935"/>
    <property type="match status" value="1"/>
</dbReference>
<proteinExistence type="predicted"/>
<comment type="caution">
    <text evidence="2">The sequence shown here is derived from an EMBL/GenBank/DDBJ whole genome shotgun (WGS) entry which is preliminary data.</text>
</comment>
<evidence type="ECO:0000313" key="2">
    <source>
        <dbReference type="EMBL" id="PAV63172.1"/>
    </source>
</evidence>
<reference evidence="2 3" key="1">
    <citation type="journal article" date="2017" name="Curr. Biol.">
        <title>Genome architecture and evolution of a unichromosomal asexual nematode.</title>
        <authorList>
            <person name="Fradin H."/>
            <person name="Zegar C."/>
            <person name="Gutwein M."/>
            <person name="Lucas J."/>
            <person name="Kovtun M."/>
            <person name="Corcoran D."/>
            <person name="Baugh L.R."/>
            <person name="Kiontke K."/>
            <person name="Gunsalus K."/>
            <person name="Fitch D.H."/>
            <person name="Piano F."/>
        </authorList>
    </citation>
    <scope>NUCLEOTIDE SEQUENCE [LARGE SCALE GENOMIC DNA]</scope>
    <source>
        <strain evidence="2">PF1309</strain>
    </source>
</reference>
<dbReference type="AlphaFoldDB" id="A0A2A2JNS7"/>
<gene>
    <name evidence="2" type="ORF">WR25_12415</name>
</gene>
<evidence type="ECO:0000313" key="3">
    <source>
        <dbReference type="Proteomes" id="UP000218231"/>
    </source>
</evidence>
<keyword evidence="3" id="KW-1185">Reference proteome</keyword>
<protein>
    <recommendedName>
        <fullName evidence="4">WAP domain-containing protein</fullName>
    </recommendedName>
</protein>
<dbReference type="Proteomes" id="UP000218231">
    <property type="component" value="Unassembled WGS sequence"/>
</dbReference>
<evidence type="ECO:0000256" key="1">
    <source>
        <dbReference type="SAM" id="SignalP"/>
    </source>
</evidence>
<accession>A0A2A2JNS7</accession>
<name>A0A2A2JNS7_9BILA</name>